<name>A0A151AZZ5_9FIRM</name>
<evidence type="ECO:0000313" key="1">
    <source>
        <dbReference type="EMBL" id="KYH33231.1"/>
    </source>
</evidence>
<gene>
    <name evidence="1" type="ORF">MOMUL_10130</name>
</gene>
<evidence type="ECO:0000313" key="2">
    <source>
        <dbReference type="Proteomes" id="UP000075670"/>
    </source>
</evidence>
<organism evidence="1 2">
    <name type="scientific">Moorella mulderi DSM 14980</name>
    <dbReference type="NCBI Taxonomy" id="1122241"/>
    <lineage>
        <taxon>Bacteria</taxon>
        <taxon>Bacillati</taxon>
        <taxon>Bacillota</taxon>
        <taxon>Clostridia</taxon>
        <taxon>Neomoorellales</taxon>
        <taxon>Neomoorellaceae</taxon>
        <taxon>Neomoorella</taxon>
    </lineage>
</organism>
<sequence>MLVEIYRARRFNRNARGELSVSSNGIRLRGAAFQHLRGSQYIMIGVDGKKLILKKSEDPANLKLRLAAQGKIGEIGGKHLTQWLLERGFHKGQYQVQLDADQVVVNQELA</sequence>
<dbReference type="AlphaFoldDB" id="A0A151AZZ5"/>
<protein>
    <submittedName>
        <fullName evidence="1">Uncharacterized protein</fullName>
    </submittedName>
</protein>
<accession>A0A151AZZ5</accession>
<proteinExistence type="predicted"/>
<keyword evidence="2" id="KW-1185">Reference proteome</keyword>
<comment type="caution">
    <text evidence="1">The sequence shown here is derived from an EMBL/GenBank/DDBJ whole genome shotgun (WGS) entry which is preliminary data.</text>
</comment>
<dbReference type="Proteomes" id="UP000075670">
    <property type="component" value="Unassembled WGS sequence"/>
</dbReference>
<reference evidence="1 2" key="1">
    <citation type="submission" date="2016-02" db="EMBL/GenBank/DDBJ databases">
        <title>Genome sequence of Moorella mulderi DSM 14980.</title>
        <authorList>
            <person name="Poehlein A."/>
            <person name="Daniel R."/>
        </authorList>
    </citation>
    <scope>NUCLEOTIDE SEQUENCE [LARGE SCALE GENOMIC DNA]</scope>
    <source>
        <strain evidence="1 2">DSM 14980</strain>
    </source>
</reference>
<dbReference type="EMBL" id="LTBC01000002">
    <property type="protein sequence ID" value="KYH33231.1"/>
    <property type="molecule type" value="Genomic_DNA"/>
</dbReference>
<dbReference type="PATRIC" id="fig|1122241.3.peg.1064"/>